<sequence>MKYFFIPLFLCIIFFYKTEGATRSQNGPVRIGIIGLTHTHVHWIFNSANKGEIEIVGIVEPDEQLAMRYAEQYKFPMGKLYKTIADMLQHENPEGVTAFGTIAEHLKVVEVCAPRGIHVMVEKPLAIDMQQARKMQALAIKHNIHLLVNYETSWYPTVQKAKTLLASDSIGSLVQLIIRDGHRGPKNIGVNSEFLNWLTDPRQNGGGAIMDFGCYGANIATWILNGKRPQAVTAVTQQLQKENNPLVDDESTIILTYDNCKVTIQASWNWPIGRKDMEVYGRKGVIYADNRNNLRVRIAKGYDGYDETAAVLEEMDAPHDDPFTFFAAVIRKKMSIPDYDLSSLENSLLVQEILDAARLSAETGKTIPLK</sequence>
<dbReference type="AlphaFoldDB" id="L8JUY4"/>
<dbReference type="SUPFAM" id="SSF51735">
    <property type="entry name" value="NAD(P)-binding Rossmann-fold domains"/>
    <property type="match status" value="1"/>
</dbReference>
<dbReference type="Pfam" id="PF01408">
    <property type="entry name" value="GFO_IDH_MocA"/>
    <property type="match status" value="1"/>
</dbReference>
<protein>
    <submittedName>
        <fullName evidence="4">NADH-dependent dehydrogenase</fullName>
    </submittedName>
</protein>
<dbReference type="Gene3D" id="3.30.360.10">
    <property type="entry name" value="Dihydrodipicolinate Reductase, domain 2"/>
    <property type="match status" value="1"/>
</dbReference>
<name>L8JUY4_9BACT</name>
<evidence type="ECO:0000259" key="3">
    <source>
        <dbReference type="Pfam" id="PF22725"/>
    </source>
</evidence>
<dbReference type="InterPro" id="IPR055170">
    <property type="entry name" value="GFO_IDH_MocA-like_dom"/>
</dbReference>
<dbReference type="Gene3D" id="3.40.50.720">
    <property type="entry name" value="NAD(P)-binding Rossmann-like Domain"/>
    <property type="match status" value="1"/>
</dbReference>
<evidence type="ECO:0000259" key="2">
    <source>
        <dbReference type="Pfam" id="PF01408"/>
    </source>
</evidence>
<reference evidence="4 5" key="1">
    <citation type="submission" date="2012-12" db="EMBL/GenBank/DDBJ databases">
        <title>Genome assembly of Fulvivirga imtechensis AK7.</title>
        <authorList>
            <person name="Nupur N."/>
            <person name="Khatri I."/>
            <person name="Kumar R."/>
            <person name="Subramanian S."/>
            <person name="Pinnaka A."/>
        </authorList>
    </citation>
    <scope>NUCLEOTIDE SEQUENCE [LARGE SCALE GENOMIC DNA]</scope>
    <source>
        <strain evidence="4 5">AK7</strain>
    </source>
</reference>
<keyword evidence="1" id="KW-0560">Oxidoreductase</keyword>
<comment type="caution">
    <text evidence="4">The sequence shown here is derived from an EMBL/GenBank/DDBJ whole genome shotgun (WGS) entry which is preliminary data.</text>
</comment>
<dbReference type="GO" id="GO:0000166">
    <property type="term" value="F:nucleotide binding"/>
    <property type="evidence" value="ECO:0007669"/>
    <property type="project" value="InterPro"/>
</dbReference>
<dbReference type="InterPro" id="IPR050463">
    <property type="entry name" value="Gfo/Idh/MocA_oxidrdct_glycsds"/>
</dbReference>
<feature type="domain" description="GFO/IDH/MocA-like oxidoreductase" evidence="3">
    <location>
        <begin position="158"/>
        <end position="286"/>
    </location>
</feature>
<gene>
    <name evidence="4" type="ORF">C900_00762</name>
</gene>
<evidence type="ECO:0000313" key="5">
    <source>
        <dbReference type="Proteomes" id="UP000011135"/>
    </source>
</evidence>
<evidence type="ECO:0000256" key="1">
    <source>
        <dbReference type="ARBA" id="ARBA00023002"/>
    </source>
</evidence>
<dbReference type="InterPro" id="IPR000683">
    <property type="entry name" value="Gfo/Idh/MocA-like_OxRdtase_N"/>
</dbReference>
<dbReference type="Proteomes" id="UP000011135">
    <property type="component" value="Unassembled WGS sequence"/>
</dbReference>
<proteinExistence type="predicted"/>
<dbReference type="InterPro" id="IPR036291">
    <property type="entry name" value="NAD(P)-bd_dom_sf"/>
</dbReference>
<keyword evidence="5" id="KW-1185">Reference proteome</keyword>
<dbReference type="EMBL" id="AMZN01000014">
    <property type="protein sequence ID" value="ELR72801.1"/>
    <property type="molecule type" value="Genomic_DNA"/>
</dbReference>
<dbReference type="SUPFAM" id="SSF55347">
    <property type="entry name" value="Glyceraldehyde-3-phosphate dehydrogenase-like, C-terminal domain"/>
    <property type="match status" value="1"/>
</dbReference>
<dbReference type="PANTHER" id="PTHR43818">
    <property type="entry name" value="BCDNA.GH03377"/>
    <property type="match status" value="1"/>
</dbReference>
<accession>L8JUY4</accession>
<evidence type="ECO:0000313" key="4">
    <source>
        <dbReference type="EMBL" id="ELR72801.1"/>
    </source>
</evidence>
<organism evidence="4 5">
    <name type="scientific">Fulvivirga imtechensis AK7</name>
    <dbReference type="NCBI Taxonomy" id="1237149"/>
    <lineage>
        <taxon>Bacteria</taxon>
        <taxon>Pseudomonadati</taxon>
        <taxon>Bacteroidota</taxon>
        <taxon>Cytophagia</taxon>
        <taxon>Cytophagales</taxon>
        <taxon>Fulvivirgaceae</taxon>
        <taxon>Fulvivirga</taxon>
    </lineage>
</organism>
<dbReference type="RefSeq" id="WP_009578461.1">
    <property type="nucleotide sequence ID" value="NZ_AMZN01000014.1"/>
</dbReference>
<dbReference type="eggNOG" id="COG0673">
    <property type="taxonomic scope" value="Bacteria"/>
</dbReference>
<dbReference type="OrthoDB" id="9815825at2"/>
<dbReference type="PATRIC" id="fig|1237149.3.peg.995"/>
<dbReference type="Pfam" id="PF22725">
    <property type="entry name" value="GFO_IDH_MocA_C3"/>
    <property type="match status" value="1"/>
</dbReference>
<dbReference type="GO" id="GO:0016491">
    <property type="term" value="F:oxidoreductase activity"/>
    <property type="evidence" value="ECO:0007669"/>
    <property type="project" value="UniProtKB-KW"/>
</dbReference>
<feature type="domain" description="Gfo/Idh/MocA-like oxidoreductase N-terminal" evidence="2">
    <location>
        <begin position="29"/>
        <end position="150"/>
    </location>
</feature>
<dbReference type="STRING" id="1237149.C900_00762"/>
<dbReference type="PANTHER" id="PTHR43818:SF11">
    <property type="entry name" value="BCDNA.GH03377"/>
    <property type="match status" value="1"/>
</dbReference>